<dbReference type="InterPro" id="IPR002491">
    <property type="entry name" value="ABC_transptr_periplasmic_BD"/>
</dbReference>
<evidence type="ECO:0000313" key="4">
    <source>
        <dbReference type="Proteomes" id="UP000033411"/>
    </source>
</evidence>
<dbReference type="RefSeq" id="WP_046140736.1">
    <property type="nucleotide sequence ID" value="NZ_LANJ01000044.1"/>
</dbReference>
<dbReference type="STRING" id="1293439.WH87_15155"/>
<organism evidence="3 4">
    <name type="scientific">Devosia epidermidihirudinis</name>
    <dbReference type="NCBI Taxonomy" id="1293439"/>
    <lineage>
        <taxon>Bacteria</taxon>
        <taxon>Pseudomonadati</taxon>
        <taxon>Pseudomonadota</taxon>
        <taxon>Alphaproteobacteria</taxon>
        <taxon>Hyphomicrobiales</taxon>
        <taxon>Devosiaceae</taxon>
        <taxon>Devosia</taxon>
    </lineage>
</organism>
<dbReference type="OrthoDB" id="9797850at2"/>
<keyword evidence="4" id="KW-1185">Reference proteome</keyword>
<dbReference type="PROSITE" id="PS50983">
    <property type="entry name" value="FE_B12_PBP"/>
    <property type="match status" value="1"/>
</dbReference>
<evidence type="ECO:0000256" key="1">
    <source>
        <dbReference type="SAM" id="SignalP"/>
    </source>
</evidence>
<dbReference type="InterPro" id="IPR050902">
    <property type="entry name" value="ABC_Transporter_SBP"/>
</dbReference>
<dbReference type="Gene3D" id="3.40.50.1980">
    <property type="entry name" value="Nitrogenase molybdenum iron protein domain"/>
    <property type="match status" value="2"/>
</dbReference>
<accession>A0A0F5Q7A8</accession>
<dbReference type="EMBL" id="LANJ01000044">
    <property type="protein sequence ID" value="KKC35904.1"/>
    <property type="molecule type" value="Genomic_DNA"/>
</dbReference>
<keyword evidence="1" id="KW-0732">Signal</keyword>
<dbReference type="PANTHER" id="PTHR30535:SF7">
    <property type="entry name" value="IRON(III) DICITRATE-BINDING PROTEIN"/>
    <property type="match status" value="1"/>
</dbReference>
<evidence type="ECO:0000259" key="2">
    <source>
        <dbReference type="PROSITE" id="PS50983"/>
    </source>
</evidence>
<dbReference type="SUPFAM" id="SSF53807">
    <property type="entry name" value="Helical backbone' metal receptor"/>
    <property type="match status" value="1"/>
</dbReference>
<dbReference type="AlphaFoldDB" id="A0A0F5Q7A8"/>
<dbReference type="Proteomes" id="UP000033411">
    <property type="component" value="Unassembled WGS sequence"/>
</dbReference>
<feature type="domain" description="Fe/B12 periplasmic-binding" evidence="2">
    <location>
        <begin position="41"/>
        <end position="312"/>
    </location>
</feature>
<dbReference type="Pfam" id="PF01497">
    <property type="entry name" value="Peripla_BP_2"/>
    <property type="match status" value="1"/>
</dbReference>
<name>A0A0F5Q7A8_9HYPH</name>
<comment type="caution">
    <text evidence="3">The sequence shown here is derived from an EMBL/GenBank/DDBJ whole genome shotgun (WGS) entry which is preliminary data.</text>
</comment>
<proteinExistence type="predicted"/>
<dbReference type="PANTHER" id="PTHR30535">
    <property type="entry name" value="VITAMIN B12-BINDING PROTEIN"/>
    <property type="match status" value="1"/>
</dbReference>
<reference evidence="3 4" key="1">
    <citation type="submission" date="2015-03" db="EMBL/GenBank/DDBJ databases">
        <authorList>
            <person name="Lepp D."/>
            <person name="Hassan Y.I."/>
            <person name="Li X.-Z."/>
            <person name="Zhou T."/>
        </authorList>
    </citation>
    <scope>NUCLEOTIDE SEQUENCE [LARGE SCALE GENOMIC DNA]</scope>
    <source>
        <strain evidence="3 4">E84</strain>
    </source>
</reference>
<evidence type="ECO:0000313" key="3">
    <source>
        <dbReference type="EMBL" id="KKC35904.1"/>
    </source>
</evidence>
<gene>
    <name evidence="3" type="ORF">WH87_15155</name>
</gene>
<feature type="chain" id="PRO_5002494639" evidence="1">
    <location>
        <begin position="22"/>
        <end position="312"/>
    </location>
</feature>
<dbReference type="PATRIC" id="fig|1293439.3.peg.3085"/>
<protein>
    <submittedName>
        <fullName evidence="3">ABC transporter substrate-binding protein</fullName>
    </submittedName>
</protein>
<feature type="signal peptide" evidence="1">
    <location>
        <begin position="1"/>
        <end position="21"/>
    </location>
</feature>
<sequence>MTLKSLLLVSSLAVLATPALAVDRSIDSCGTVSTFEAIPTRVITLNQQATELMLALGLEGNLIGTAYMDDTIPERWQAAYDGVKVISDRYPAREVVLAENPDLLFAGFASAFGEKATGPQAEWNALGIPTYLVKAECRDQHPPTVKLTTAPLFTDLERLGALFSVEDRAEVIADDIHTRLDAVAGANPGAGRTAFLFDSGTETAFSAGCCGAPALLMEAVGLKNISDGVEGRWADLAWEAVATAKPEVIVLIEAAWSSSAEKIEFLKADPVLSELDAVKNERFVVIPFSATLLGVRFVEGVEQLGADLAALK</sequence>